<dbReference type="InterPro" id="IPR008979">
    <property type="entry name" value="Galactose-bd-like_sf"/>
</dbReference>
<dbReference type="GeneID" id="114843405"/>
<reference evidence="13" key="1">
    <citation type="submission" date="2025-08" db="UniProtKB">
        <authorList>
            <consortium name="RefSeq"/>
        </authorList>
    </citation>
    <scope>IDENTIFICATION</scope>
</reference>
<evidence type="ECO:0000256" key="2">
    <source>
        <dbReference type="ARBA" id="ARBA00022670"/>
    </source>
</evidence>
<dbReference type="PROSITE" id="PS00137">
    <property type="entry name" value="SUBTILASE_HIS"/>
    <property type="match status" value="1"/>
</dbReference>
<dbReference type="Gene3D" id="2.60.120.260">
    <property type="entry name" value="Galactose-binding domain-like"/>
    <property type="match status" value="1"/>
</dbReference>
<dbReference type="Pfam" id="PF16470">
    <property type="entry name" value="S8_pro-domain"/>
    <property type="match status" value="1"/>
</dbReference>
<keyword evidence="4" id="KW-0732">Signal</keyword>
<dbReference type="PROSITE" id="PS51257">
    <property type="entry name" value="PROKAR_LIPOPROTEIN"/>
    <property type="match status" value="1"/>
</dbReference>
<dbReference type="FunFam" id="2.60.120.260:FF:000006">
    <property type="entry name" value="Proprotein convertase subtilisin/kexin type 5"/>
    <property type="match status" value="1"/>
</dbReference>
<proteinExistence type="inferred from homology"/>
<dbReference type="PROSITE" id="PS51892">
    <property type="entry name" value="SUBTILASE"/>
    <property type="match status" value="1"/>
</dbReference>
<comment type="similarity">
    <text evidence="1">Belongs to the peptidase S8 family. Furin subfamily.</text>
</comment>
<accession>A0A6P7KVX9</accession>
<dbReference type="Pfam" id="PF00082">
    <property type="entry name" value="Peptidase_S8"/>
    <property type="match status" value="1"/>
</dbReference>
<dbReference type="InterPro" id="IPR022398">
    <property type="entry name" value="Peptidase_S8_His-AS"/>
</dbReference>
<dbReference type="AlphaFoldDB" id="A0A6P7KVX9"/>
<dbReference type="InterPro" id="IPR034182">
    <property type="entry name" value="Kexin/furin"/>
</dbReference>
<keyword evidence="6 11" id="KW-0720">Serine protease</keyword>
<dbReference type="CDD" id="cd04059">
    <property type="entry name" value="Peptidases_S8_Protein_convertases_Kexins_Furin-like"/>
    <property type="match status" value="1"/>
</dbReference>
<dbReference type="RefSeq" id="XP_040923580.1">
    <property type="nucleotide sequence ID" value="XM_041067646.2"/>
</dbReference>
<dbReference type="InterPro" id="IPR000209">
    <property type="entry name" value="Peptidase_S8/S53_dom"/>
</dbReference>
<dbReference type="GO" id="GO:0005802">
    <property type="term" value="C:trans-Golgi network"/>
    <property type="evidence" value="ECO:0007669"/>
    <property type="project" value="TreeGrafter"/>
</dbReference>
<protein>
    <submittedName>
        <fullName evidence="13">Furin-like protease kpc-1 isoform X1</fullName>
    </submittedName>
</protein>
<evidence type="ECO:0000313" key="12">
    <source>
        <dbReference type="Proteomes" id="UP000515150"/>
    </source>
</evidence>
<dbReference type="OrthoDB" id="300641at2759"/>
<evidence type="ECO:0000256" key="9">
    <source>
        <dbReference type="ARBA" id="ARBA00023180"/>
    </source>
</evidence>
<dbReference type="InterPro" id="IPR032815">
    <property type="entry name" value="S8_pro-domain"/>
</dbReference>
<evidence type="ECO:0000313" key="13">
    <source>
        <dbReference type="RefSeq" id="XP_040923580.1"/>
    </source>
</evidence>
<feature type="active site" description="Charge relay system" evidence="10 11">
    <location>
        <position position="412"/>
    </location>
</feature>
<dbReference type="Pfam" id="PF01483">
    <property type="entry name" value="P_proprotein"/>
    <property type="match status" value="1"/>
</dbReference>
<dbReference type="Gene3D" id="3.40.50.200">
    <property type="entry name" value="Peptidase S8/S53 domain"/>
    <property type="match status" value="1"/>
</dbReference>
<dbReference type="SUPFAM" id="SSF52743">
    <property type="entry name" value="Subtilisin-like"/>
    <property type="match status" value="1"/>
</dbReference>
<keyword evidence="2 11" id="KW-0645">Protease</keyword>
<dbReference type="InterPro" id="IPR002884">
    <property type="entry name" value="P_dom"/>
</dbReference>
<dbReference type="FunFam" id="3.40.50.200:FF:000021">
    <property type="entry name" value="Proprotein convertase subtilisin/kexin type 5a"/>
    <property type="match status" value="1"/>
</dbReference>
<evidence type="ECO:0000256" key="7">
    <source>
        <dbReference type="ARBA" id="ARBA00023145"/>
    </source>
</evidence>
<keyword evidence="7" id="KW-0865">Zymogen</keyword>
<evidence type="ECO:0000256" key="8">
    <source>
        <dbReference type="ARBA" id="ARBA00023157"/>
    </source>
</evidence>
<dbReference type="PROSITE" id="PS51829">
    <property type="entry name" value="P_HOMO_B"/>
    <property type="match status" value="1"/>
</dbReference>
<evidence type="ECO:0000256" key="3">
    <source>
        <dbReference type="ARBA" id="ARBA00022685"/>
    </source>
</evidence>
<name>A0A6P7KVX9_BETSP</name>
<evidence type="ECO:0000256" key="5">
    <source>
        <dbReference type="ARBA" id="ARBA00022801"/>
    </source>
</evidence>
<dbReference type="PANTHER" id="PTHR42884:SF23">
    <property type="entry name" value="FURIN-LIKE PROTEASE 2"/>
    <property type="match status" value="1"/>
</dbReference>
<keyword evidence="5 11" id="KW-0378">Hydrolase</keyword>
<gene>
    <name evidence="13" type="primary">LOC114843405</name>
</gene>
<dbReference type="Proteomes" id="UP000515150">
    <property type="component" value="Chromosome 16"/>
</dbReference>
<evidence type="ECO:0000256" key="10">
    <source>
        <dbReference type="PIRSR" id="PIRSR615500-1"/>
    </source>
</evidence>
<keyword evidence="12" id="KW-1185">Reference proteome</keyword>
<dbReference type="InterPro" id="IPR015500">
    <property type="entry name" value="Peptidase_S8_subtilisin-rel"/>
</dbReference>
<feature type="active site" description="Charge relay system" evidence="10 11">
    <location>
        <position position="194"/>
    </location>
</feature>
<feature type="active site" description="Charge relay system" evidence="10 11">
    <location>
        <position position="236"/>
    </location>
</feature>
<keyword evidence="8" id="KW-1015">Disulfide bond</keyword>
<dbReference type="PROSITE" id="PS00138">
    <property type="entry name" value="SUBTILASE_SER"/>
    <property type="match status" value="1"/>
</dbReference>
<dbReference type="SUPFAM" id="SSF49785">
    <property type="entry name" value="Galactose-binding domain-like"/>
    <property type="match status" value="1"/>
</dbReference>
<dbReference type="SUPFAM" id="SSF54897">
    <property type="entry name" value="Protease propeptides/inhibitors"/>
    <property type="match status" value="1"/>
</dbReference>
<evidence type="ECO:0000256" key="4">
    <source>
        <dbReference type="ARBA" id="ARBA00022729"/>
    </source>
</evidence>
<keyword evidence="3" id="KW-0165">Cleavage on pair of basic residues</keyword>
<dbReference type="InterPro" id="IPR036852">
    <property type="entry name" value="Peptidase_S8/S53_dom_sf"/>
</dbReference>
<organism evidence="12 13">
    <name type="scientific">Betta splendens</name>
    <name type="common">Siamese fighting fish</name>
    <dbReference type="NCBI Taxonomy" id="158456"/>
    <lineage>
        <taxon>Eukaryota</taxon>
        <taxon>Metazoa</taxon>
        <taxon>Chordata</taxon>
        <taxon>Craniata</taxon>
        <taxon>Vertebrata</taxon>
        <taxon>Euteleostomi</taxon>
        <taxon>Actinopterygii</taxon>
        <taxon>Neopterygii</taxon>
        <taxon>Teleostei</taxon>
        <taxon>Neoteleostei</taxon>
        <taxon>Acanthomorphata</taxon>
        <taxon>Anabantaria</taxon>
        <taxon>Anabantiformes</taxon>
        <taxon>Anabantoidei</taxon>
        <taxon>Osphronemidae</taxon>
        <taxon>Betta</taxon>
    </lineage>
</organism>
<sequence length="768" mass="83099">MLCRLDDRGPMFGAGLLVLGCLLQRSVVTTEGHRGTDRHVFYAVRMDGGIRAARTVAVRHGLDFMQRVGGLKGIYNLRDSRGRSDRATFEQRLSTLPGVRWLQRQHSLYREKRLPVSRPGPVFTDGSQRRESASGRKPAKKNRDQFLTFNDPLWHMQWELFAQDEYGASGADLNVMPVWNNNITGDGVVVSIIDDGLDYTNKDLKKNFEARASVDLWAPYGVSRDPMPGAGEENSHGTRCAGEVAMEANNSYCGVGVAFNARIGGIRLLDGNVTDAMEATALTFNHRLIDIYVCSWGPRDDGAEMDGPHGLTEQALRLGTRQGRGGKGSIFVWAAGNGGLLQDHCGADGYVNSIYSIAISAATQTGKPAFFGEPCPGVMAVTLTGAGVGGPLPLITVTSVGGGCVTHFPGTSSAAPIAAGILALVLEVNPALTWRDIQHLIASTAKIPDPKERGWSVNAAGYHVHHRYGFGVLDAGLMVKKAAHFSTVAPQRLCIQDVTLDPPRILSPGSRVSVSIPSEGCCGRANEINTLEHVQVKVSLSAMCRGDLSISLASPGGTVSLLLDTRPYDASADGLRNWTLMTVHSWGEQPRGLWTLQVTDHSGTVGSCTRPAEEEAAGALRDPCRALCPWGRFTPSPTKASTRGTGTPLWTSFNGSTKWRETGRCRLLTSPSHPDPRGPLADRPVLLSGISTSSVTARMEGSSPYDYRASRTVILPLQIHGVEELRAERQRRGLDSRHETKDTRITVFESAPCTLLRYLMLIFELALK</sequence>
<dbReference type="GO" id="GO:0016485">
    <property type="term" value="P:protein processing"/>
    <property type="evidence" value="ECO:0007669"/>
    <property type="project" value="TreeGrafter"/>
</dbReference>
<dbReference type="Gene3D" id="3.30.70.850">
    <property type="entry name" value="Peptidase S8, pro-domain"/>
    <property type="match status" value="1"/>
</dbReference>
<dbReference type="PRINTS" id="PR00723">
    <property type="entry name" value="SUBTILISIN"/>
</dbReference>
<dbReference type="InterPro" id="IPR023827">
    <property type="entry name" value="Peptidase_S8_Asp-AS"/>
</dbReference>
<evidence type="ECO:0000256" key="1">
    <source>
        <dbReference type="ARBA" id="ARBA00005325"/>
    </source>
</evidence>
<keyword evidence="9" id="KW-0325">Glycoprotein</keyword>
<evidence type="ECO:0000256" key="6">
    <source>
        <dbReference type="ARBA" id="ARBA00022825"/>
    </source>
</evidence>
<evidence type="ECO:0000256" key="11">
    <source>
        <dbReference type="PROSITE-ProRule" id="PRU01240"/>
    </source>
</evidence>
<dbReference type="PANTHER" id="PTHR42884">
    <property type="entry name" value="PROPROTEIN CONVERTASE SUBTILISIN/KEXIN-RELATED"/>
    <property type="match status" value="1"/>
</dbReference>
<dbReference type="InterPro" id="IPR023828">
    <property type="entry name" value="Peptidase_S8_Ser-AS"/>
</dbReference>
<dbReference type="InterPro" id="IPR038466">
    <property type="entry name" value="S8_pro-domain_sf"/>
</dbReference>
<dbReference type="PROSITE" id="PS00136">
    <property type="entry name" value="SUBTILASE_ASP"/>
    <property type="match status" value="1"/>
</dbReference>
<dbReference type="GO" id="GO:0000139">
    <property type="term" value="C:Golgi membrane"/>
    <property type="evidence" value="ECO:0007669"/>
    <property type="project" value="TreeGrafter"/>
</dbReference>
<dbReference type="GO" id="GO:0004252">
    <property type="term" value="F:serine-type endopeptidase activity"/>
    <property type="evidence" value="ECO:0007669"/>
    <property type="project" value="UniProtKB-UniRule"/>
</dbReference>